<dbReference type="EMBL" id="JAAGRQ010000008">
    <property type="protein sequence ID" value="NDY55732.1"/>
    <property type="molecule type" value="Genomic_DNA"/>
</dbReference>
<accession>A0A7K3NHR8</accession>
<evidence type="ECO:0000256" key="1">
    <source>
        <dbReference type="ARBA" id="ARBA00023015"/>
    </source>
</evidence>
<dbReference type="Pfam" id="PF12833">
    <property type="entry name" value="HTH_18"/>
    <property type="match status" value="1"/>
</dbReference>
<dbReference type="InterPro" id="IPR003313">
    <property type="entry name" value="AraC-bd"/>
</dbReference>
<dbReference type="InterPro" id="IPR009057">
    <property type="entry name" value="Homeodomain-like_sf"/>
</dbReference>
<dbReference type="PROSITE" id="PS01124">
    <property type="entry name" value="HTH_ARAC_FAMILY_2"/>
    <property type="match status" value="1"/>
</dbReference>
<dbReference type="Pfam" id="PF02311">
    <property type="entry name" value="AraC_binding"/>
    <property type="match status" value="1"/>
</dbReference>
<dbReference type="Gene3D" id="1.10.10.60">
    <property type="entry name" value="Homeodomain-like"/>
    <property type="match status" value="2"/>
</dbReference>
<dbReference type="InterPro" id="IPR020449">
    <property type="entry name" value="Tscrpt_reg_AraC-type_HTH"/>
</dbReference>
<dbReference type="SMART" id="SM00342">
    <property type="entry name" value="HTH_ARAC"/>
    <property type="match status" value="1"/>
</dbReference>
<dbReference type="PANTHER" id="PTHR46796">
    <property type="entry name" value="HTH-TYPE TRANSCRIPTIONAL ACTIVATOR RHAS-RELATED"/>
    <property type="match status" value="1"/>
</dbReference>
<dbReference type="InterPro" id="IPR018062">
    <property type="entry name" value="HTH_AraC-typ_CS"/>
</dbReference>
<dbReference type="SUPFAM" id="SSF46689">
    <property type="entry name" value="Homeodomain-like"/>
    <property type="match status" value="2"/>
</dbReference>
<dbReference type="SUPFAM" id="SSF51215">
    <property type="entry name" value="Regulatory protein AraC"/>
    <property type="match status" value="1"/>
</dbReference>
<reference evidence="6 7" key="1">
    <citation type="submission" date="2020-02" db="EMBL/GenBank/DDBJ databases">
        <title>Comparative genomics of sulfur disproportionating microorganisms.</title>
        <authorList>
            <person name="Ward L.M."/>
            <person name="Bertran E."/>
            <person name="Johnston D.T."/>
        </authorList>
    </citation>
    <scope>NUCLEOTIDE SEQUENCE [LARGE SCALE GENOMIC DNA]</scope>
    <source>
        <strain evidence="6 7">DSM 3696</strain>
    </source>
</reference>
<keyword evidence="4" id="KW-0804">Transcription</keyword>
<gene>
    <name evidence="6" type="ORF">G3N56_03115</name>
</gene>
<keyword evidence="2" id="KW-0238">DNA-binding</keyword>
<proteinExistence type="predicted"/>
<organism evidence="6 7">
    <name type="scientific">Desulfolutivibrio sulfodismutans</name>
    <dbReference type="NCBI Taxonomy" id="63561"/>
    <lineage>
        <taxon>Bacteria</taxon>
        <taxon>Pseudomonadati</taxon>
        <taxon>Thermodesulfobacteriota</taxon>
        <taxon>Desulfovibrionia</taxon>
        <taxon>Desulfovibrionales</taxon>
        <taxon>Desulfovibrionaceae</taxon>
        <taxon>Desulfolutivibrio</taxon>
    </lineage>
</organism>
<keyword evidence="7" id="KW-1185">Reference proteome</keyword>
<dbReference type="InterPro" id="IPR018060">
    <property type="entry name" value="HTH_AraC"/>
</dbReference>
<keyword evidence="1" id="KW-0805">Transcription regulation</keyword>
<protein>
    <submittedName>
        <fullName evidence="6">AraC family transcriptional regulator</fullName>
    </submittedName>
</protein>
<dbReference type="RefSeq" id="WP_163300782.1">
    <property type="nucleotide sequence ID" value="NZ_JAAGRQ010000008.1"/>
</dbReference>
<dbReference type="InterPro" id="IPR014710">
    <property type="entry name" value="RmlC-like_jellyroll"/>
</dbReference>
<dbReference type="AlphaFoldDB" id="A0A7K3NHR8"/>
<dbReference type="GO" id="GO:0003700">
    <property type="term" value="F:DNA-binding transcription factor activity"/>
    <property type="evidence" value="ECO:0007669"/>
    <property type="project" value="InterPro"/>
</dbReference>
<comment type="caution">
    <text evidence="6">The sequence shown here is derived from an EMBL/GenBank/DDBJ whole genome shotgun (WGS) entry which is preliminary data.</text>
</comment>
<dbReference type="InterPro" id="IPR050204">
    <property type="entry name" value="AraC_XylS_family_regulators"/>
</dbReference>
<feature type="domain" description="HTH araC/xylS-type" evidence="5">
    <location>
        <begin position="180"/>
        <end position="277"/>
    </location>
</feature>
<keyword evidence="3" id="KW-0010">Activator</keyword>
<evidence type="ECO:0000256" key="3">
    <source>
        <dbReference type="ARBA" id="ARBA00023159"/>
    </source>
</evidence>
<evidence type="ECO:0000256" key="4">
    <source>
        <dbReference type="ARBA" id="ARBA00023163"/>
    </source>
</evidence>
<dbReference type="GO" id="GO:0043565">
    <property type="term" value="F:sequence-specific DNA binding"/>
    <property type="evidence" value="ECO:0007669"/>
    <property type="project" value="InterPro"/>
</dbReference>
<dbReference type="PROSITE" id="PS00041">
    <property type="entry name" value="HTH_ARAC_FAMILY_1"/>
    <property type="match status" value="1"/>
</dbReference>
<evidence type="ECO:0000259" key="5">
    <source>
        <dbReference type="PROSITE" id="PS01124"/>
    </source>
</evidence>
<dbReference type="PRINTS" id="PR00032">
    <property type="entry name" value="HTHARAC"/>
</dbReference>
<dbReference type="PANTHER" id="PTHR46796:SF2">
    <property type="entry name" value="TRANSCRIPTIONAL REGULATORY PROTEIN"/>
    <property type="match status" value="1"/>
</dbReference>
<sequence>MARNPLHSHVVFCRDPDLPGFEVRYSRYGGYAFRKHTHAAYCVGVVESGESDFYLDGRVLRTKPGDVVCINPGEVHACNPDPGSAMIYRMAYISPLWITRVGAELFGPGAGAFRFACPVLEDRDMAGAFEALFAAAARREPTAADVLEKESLLVSALGALMSRFSDVAPPRDTGENQAAKAVRDLLDADPAGGHSLEDLARAAGRGRFHTLRLFRAAYGLPPHAYRTQLRVELAKTLLARGASIADTAQETGFVDQSHFTRVFREHTGATPSQYQTG</sequence>
<dbReference type="Proteomes" id="UP000469724">
    <property type="component" value="Unassembled WGS sequence"/>
</dbReference>
<name>A0A7K3NHR8_9BACT</name>
<evidence type="ECO:0000256" key="2">
    <source>
        <dbReference type="ARBA" id="ARBA00023125"/>
    </source>
</evidence>
<dbReference type="InterPro" id="IPR037923">
    <property type="entry name" value="HTH-like"/>
</dbReference>
<evidence type="ECO:0000313" key="7">
    <source>
        <dbReference type="Proteomes" id="UP000469724"/>
    </source>
</evidence>
<evidence type="ECO:0000313" key="6">
    <source>
        <dbReference type="EMBL" id="NDY55732.1"/>
    </source>
</evidence>
<dbReference type="Gene3D" id="2.60.120.10">
    <property type="entry name" value="Jelly Rolls"/>
    <property type="match status" value="1"/>
</dbReference>